<evidence type="ECO:0000256" key="1">
    <source>
        <dbReference type="SAM" id="MobiDB-lite"/>
    </source>
</evidence>
<dbReference type="Proteomes" id="UP000479000">
    <property type="component" value="Unassembled WGS sequence"/>
</dbReference>
<feature type="non-terminal residue" evidence="2">
    <location>
        <position position="114"/>
    </location>
</feature>
<name>A0A6H5HIU4_9HEMI</name>
<feature type="non-terminal residue" evidence="2">
    <location>
        <position position="1"/>
    </location>
</feature>
<reference evidence="2 3" key="1">
    <citation type="submission" date="2020-02" db="EMBL/GenBank/DDBJ databases">
        <authorList>
            <person name="Ferguson B K."/>
        </authorList>
    </citation>
    <scope>NUCLEOTIDE SEQUENCE [LARGE SCALE GENOMIC DNA]</scope>
</reference>
<evidence type="ECO:0000313" key="2">
    <source>
        <dbReference type="EMBL" id="CAB0018032.1"/>
    </source>
</evidence>
<protein>
    <submittedName>
        <fullName evidence="2">Uncharacterized protein</fullName>
    </submittedName>
</protein>
<evidence type="ECO:0000313" key="3">
    <source>
        <dbReference type="Proteomes" id="UP000479000"/>
    </source>
</evidence>
<dbReference type="EMBL" id="CADCXU010032183">
    <property type="protein sequence ID" value="CAB0018032.1"/>
    <property type="molecule type" value="Genomic_DNA"/>
</dbReference>
<organism evidence="2 3">
    <name type="scientific">Nesidiocoris tenuis</name>
    <dbReference type="NCBI Taxonomy" id="355587"/>
    <lineage>
        <taxon>Eukaryota</taxon>
        <taxon>Metazoa</taxon>
        <taxon>Ecdysozoa</taxon>
        <taxon>Arthropoda</taxon>
        <taxon>Hexapoda</taxon>
        <taxon>Insecta</taxon>
        <taxon>Pterygota</taxon>
        <taxon>Neoptera</taxon>
        <taxon>Paraneoptera</taxon>
        <taxon>Hemiptera</taxon>
        <taxon>Heteroptera</taxon>
        <taxon>Panheteroptera</taxon>
        <taxon>Cimicomorpha</taxon>
        <taxon>Miridae</taxon>
        <taxon>Dicyphina</taxon>
        <taxon>Nesidiocoris</taxon>
    </lineage>
</organism>
<feature type="compositionally biased region" description="Basic and acidic residues" evidence="1">
    <location>
        <begin position="1"/>
        <end position="13"/>
    </location>
</feature>
<feature type="region of interest" description="Disordered" evidence="1">
    <location>
        <begin position="1"/>
        <end position="28"/>
    </location>
</feature>
<sequence>MLTFSERESHQGEPEISEMTPLGAARTARHSRGCRAVLEFRSNTLLNTDSPDSKALDYAQFLHLAVFGKSTPNHQQSCQAENHQDRWQRMMHIKDASNYKLNLQTQFTNSTQKL</sequence>
<proteinExistence type="predicted"/>
<keyword evidence="3" id="KW-1185">Reference proteome</keyword>
<accession>A0A6H5HIU4</accession>
<gene>
    <name evidence="2" type="ORF">NTEN_LOCUS21941</name>
</gene>
<dbReference type="AlphaFoldDB" id="A0A6H5HIU4"/>